<sequence>MDAISNPNCLILAIIPAVCDLANSEALKLSREVDPNRIRTIGVVTKIDMMGEGTDCLDILANKVYPLARGFIGVVNRSQKDINQQKEMSQAKTEEMKFFNSHPVYRSLGNRVGTEFLQKTLSEQLAVHIQNTLPKLKESIIQQLAVIKTKIDENPTLYVDIGAANASPHRIAILLVQNLVKYIDTQLGYDLERVDLEKPSAGYEISWTLLSRFCLEVEKVRPLPENLKREIYIAISNTSGIKRGAFSGGAAFIAVIKPNIRFLESPCMTVLDTVHSQLKELFNQSTQKIFNPYPELKRLVFTALQEKLFTFYSESKEFIQLLVKIQADHINTNHPDFLAAQEFATFLFRSCIGDDVYGQKKRYIISSENLIYREGPLFILNITTLRFNREYYCLLKGQTLYVYKDSSKKKLKVLFILEDCKLKDLSHRSSLQLRITPNSERYLP</sequence>
<dbReference type="CDD" id="cd08771">
    <property type="entry name" value="DLP_1"/>
    <property type="match status" value="1"/>
</dbReference>
<keyword evidence="5" id="KW-1185">Reference proteome</keyword>
<keyword evidence="1" id="KW-0547">Nucleotide-binding</keyword>
<dbReference type="Pfam" id="PF00350">
    <property type="entry name" value="Dynamin_N"/>
    <property type="match status" value="1"/>
</dbReference>
<dbReference type="Gene3D" id="3.40.50.300">
    <property type="entry name" value="P-loop containing nucleotide triphosphate hydrolases"/>
    <property type="match status" value="1"/>
</dbReference>
<evidence type="ECO:0000256" key="2">
    <source>
        <dbReference type="ARBA" id="ARBA00023134"/>
    </source>
</evidence>
<dbReference type="Gene3D" id="1.20.120.1240">
    <property type="entry name" value="Dynamin, middle domain"/>
    <property type="match status" value="1"/>
</dbReference>
<gene>
    <name evidence="4" type="ORF">RF11_13969</name>
</gene>
<dbReference type="InterPro" id="IPR001401">
    <property type="entry name" value="Dynamin_GTPase"/>
</dbReference>
<name>A0A0C2MH59_THEKT</name>
<dbReference type="PROSITE" id="PS51718">
    <property type="entry name" value="G_DYNAMIN_2"/>
    <property type="match status" value="1"/>
</dbReference>
<dbReference type="InterPro" id="IPR011993">
    <property type="entry name" value="PH-like_dom_sf"/>
</dbReference>
<dbReference type="GO" id="GO:0005737">
    <property type="term" value="C:cytoplasm"/>
    <property type="evidence" value="ECO:0007669"/>
    <property type="project" value="TreeGrafter"/>
</dbReference>
<proteinExistence type="predicted"/>
<dbReference type="PANTHER" id="PTHR11566">
    <property type="entry name" value="DYNAMIN"/>
    <property type="match status" value="1"/>
</dbReference>
<dbReference type="InterPro" id="IPR045063">
    <property type="entry name" value="Dynamin_N"/>
</dbReference>
<dbReference type="PANTHER" id="PTHR11566:SF212">
    <property type="entry name" value="DYNAMIN"/>
    <property type="match status" value="1"/>
</dbReference>
<organism evidence="4 5">
    <name type="scientific">Thelohanellus kitauei</name>
    <name type="common">Myxosporean</name>
    <dbReference type="NCBI Taxonomy" id="669202"/>
    <lineage>
        <taxon>Eukaryota</taxon>
        <taxon>Metazoa</taxon>
        <taxon>Cnidaria</taxon>
        <taxon>Myxozoa</taxon>
        <taxon>Myxosporea</taxon>
        <taxon>Bivalvulida</taxon>
        <taxon>Platysporina</taxon>
        <taxon>Myxobolidae</taxon>
        <taxon>Thelohanellus</taxon>
    </lineage>
</organism>
<feature type="domain" description="Dynamin-type G" evidence="3">
    <location>
        <begin position="1"/>
        <end position="134"/>
    </location>
</feature>
<comment type="caution">
    <text evidence="4">The sequence shown here is derived from an EMBL/GenBank/DDBJ whole genome shotgun (WGS) entry which is preliminary data.</text>
</comment>
<keyword evidence="2" id="KW-0342">GTP-binding</keyword>
<dbReference type="SUPFAM" id="SSF52540">
    <property type="entry name" value="P-loop containing nucleoside triphosphate hydrolases"/>
    <property type="match status" value="1"/>
</dbReference>
<dbReference type="InterPro" id="IPR022812">
    <property type="entry name" value="Dynamin"/>
</dbReference>
<dbReference type="PRINTS" id="PR00195">
    <property type="entry name" value="DYNAMIN"/>
</dbReference>
<protein>
    <submittedName>
        <fullName evidence="4">Dynamin-1</fullName>
    </submittedName>
</protein>
<dbReference type="EMBL" id="JWZT01005390">
    <property type="protein sequence ID" value="KII60996.1"/>
    <property type="molecule type" value="Genomic_DNA"/>
</dbReference>
<dbReference type="SUPFAM" id="SSF50729">
    <property type="entry name" value="PH domain-like"/>
    <property type="match status" value="1"/>
</dbReference>
<dbReference type="OrthoDB" id="5061070at2759"/>
<dbReference type="GO" id="GO:0005886">
    <property type="term" value="C:plasma membrane"/>
    <property type="evidence" value="ECO:0007669"/>
    <property type="project" value="TreeGrafter"/>
</dbReference>
<reference evidence="4 5" key="1">
    <citation type="journal article" date="2014" name="Genome Biol. Evol.">
        <title>The genome of the myxosporean Thelohanellus kitauei shows adaptations to nutrient acquisition within its fish host.</title>
        <authorList>
            <person name="Yang Y."/>
            <person name="Xiong J."/>
            <person name="Zhou Z."/>
            <person name="Huo F."/>
            <person name="Miao W."/>
            <person name="Ran C."/>
            <person name="Liu Y."/>
            <person name="Zhang J."/>
            <person name="Feng J."/>
            <person name="Wang M."/>
            <person name="Wang M."/>
            <person name="Wang L."/>
            <person name="Yao B."/>
        </authorList>
    </citation>
    <scope>NUCLEOTIDE SEQUENCE [LARGE SCALE GENOMIC DNA]</scope>
    <source>
        <strain evidence="4">Wuqing</strain>
    </source>
</reference>
<dbReference type="InterPro" id="IPR000375">
    <property type="entry name" value="Dynamin_stalk"/>
</dbReference>
<dbReference type="AlphaFoldDB" id="A0A0C2MH59"/>
<dbReference type="GO" id="GO:0003924">
    <property type="term" value="F:GTPase activity"/>
    <property type="evidence" value="ECO:0007669"/>
    <property type="project" value="InterPro"/>
</dbReference>
<dbReference type="Gene3D" id="2.30.29.30">
    <property type="entry name" value="Pleckstrin-homology domain (PH domain)/Phosphotyrosine-binding domain (PTB)"/>
    <property type="match status" value="1"/>
</dbReference>
<dbReference type="GO" id="GO:0005525">
    <property type="term" value="F:GTP binding"/>
    <property type="evidence" value="ECO:0007669"/>
    <property type="project" value="UniProtKB-KW"/>
</dbReference>
<dbReference type="InterPro" id="IPR030381">
    <property type="entry name" value="G_DYNAMIN_dom"/>
</dbReference>
<evidence type="ECO:0000256" key="1">
    <source>
        <dbReference type="ARBA" id="ARBA00022741"/>
    </source>
</evidence>
<dbReference type="InterPro" id="IPR027417">
    <property type="entry name" value="P-loop_NTPase"/>
</dbReference>
<dbReference type="GO" id="GO:0005874">
    <property type="term" value="C:microtubule"/>
    <property type="evidence" value="ECO:0007669"/>
    <property type="project" value="TreeGrafter"/>
</dbReference>
<dbReference type="GO" id="GO:0008017">
    <property type="term" value="F:microtubule binding"/>
    <property type="evidence" value="ECO:0007669"/>
    <property type="project" value="TreeGrafter"/>
</dbReference>
<dbReference type="Proteomes" id="UP000031668">
    <property type="component" value="Unassembled WGS sequence"/>
</dbReference>
<dbReference type="Pfam" id="PF01031">
    <property type="entry name" value="Dynamin_M"/>
    <property type="match status" value="1"/>
</dbReference>
<accession>A0A0C2MH59</accession>
<evidence type="ECO:0000259" key="3">
    <source>
        <dbReference type="PROSITE" id="PS51718"/>
    </source>
</evidence>
<evidence type="ECO:0000313" key="5">
    <source>
        <dbReference type="Proteomes" id="UP000031668"/>
    </source>
</evidence>
<evidence type="ECO:0000313" key="4">
    <source>
        <dbReference type="EMBL" id="KII60996.1"/>
    </source>
</evidence>
<dbReference type="GO" id="GO:0031623">
    <property type="term" value="P:receptor internalization"/>
    <property type="evidence" value="ECO:0007669"/>
    <property type="project" value="TreeGrafter"/>
</dbReference>